<keyword evidence="1" id="KW-0812">Transmembrane</keyword>
<gene>
    <name evidence="2" type="ORF">J34TS1_16130</name>
</gene>
<feature type="transmembrane region" description="Helical" evidence="1">
    <location>
        <begin position="48"/>
        <end position="66"/>
    </location>
</feature>
<keyword evidence="3" id="KW-1185">Reference proteome</keyword>
<evidence type="ECO:0000313" key="2">
    <source>
        <dbReference type="EMBL" id="GIO46848.1"/>
    </source>
</evidence>
<feature type="transmembrane region" description="Helical" evidence="1">
    <location>
        <begin position="9"/>
        <end position="28"/>
    </location>
</feature>
<dbReference type="Proteomes" id="UP000682811">
    <property type="component" value="Unassembled WGS sequence"/>
</dbReference>
<evidence type="ECO:0000256" key="1">
    <source>
        <dbReference type="SAM" id="Phobius"/>
    </source>
</evidence>
<organism evidence="2 3">
    <name type="scientific">Paenibacillus azoreducens</name>
    <dbReference type="NCBI Taxonomy" id="116718"/>
    <lineage>
        <taxon>Bacteria</taxon>
        <taxon>Bacillati</taxon>
        <taxon>Bacillota</taxon>
        <taxon>Bacilli</taxon>
        <taxon>Bacillales</taxon>
        <taxon>Paenibacillaceae</taxon>
        <taxon>Paenibacillus</taxon>
    </lineage>
</organism>
<dbReference type="RefSeq" id="WP_212977807.1">
    <property type="nucleotide sequence ID" value="NZ_AP025343.1"/>
</dbReference>
<accession>A0A919YCU0</accession>
<comment type="caution">
    <text evidence="2">The sequence shown here is derived from an EMBL/GenBank/DDBJ whole genome shotgun (WGS) entry which is preliminary data.</text>
</comment>
<evidence type="ECO:0000313" key="3">
    <source>
        <dbReference type="Proteomes" id="UP000682811"/>
    </source>
</evidence>
<feature type="transmembrane region" description="Helical" evidence="1">
    <location>
        <begin position="103"/>
        <end position="128"/>
    </location>
</feature>
<keyword evidence="1" id="KW-0472">Membrane</keyword>
<dbReference type="EMBL" id="BORT01000005">
    <property type="protein sequence ID" value="GIO46848.1"/>
    <property type="molecule type" value="Genomic_DNA"/>
</dbReference>
<feature type="transmembrane region" description="Helical" evidence="1">
    <location>
        <begin position="73"/>
        <end position="91"/>
    </location>
</feature>
<keyword evidence="1" id="KW-1133">Transmembrane helix</keyword>
<name>A0A919YCU0_9BACL</name>
<protein>
    <submittedName>
        <fullName evidence="2">Uncharacterized protein</fullName>
    </submittedName>
</protein>
<reference evidence="2 3" key="1">
    <citation type="submission" date="2021-03" db="EMBL/GenBank/DDBJ databases">
        <title>Antimicrobial resistance genes in bacteria isolated from Japanese honey, and their potential for conferring macrolide and lincosamide resistance in the American foulbrood pathogen Paenibacillus larvae.</title>
        <authorList>
            <person name="Okamoto M."/>
            <person name="Kumagai M."/>
            <person name="Kanamori H."/>
            <person name="Takamatsu D."/>
        </authorList>
    </citation>
    <scope>NUCLEOTIDE SEQUENCE [LARGE SCALE GENOMIC DNA]</scope>
    <source>
        <strain evidence="2 3">J34TS1</strain>
    </source>
</reference>
<dbReference type="AlphaFoldDB" id="A0A919YCU0"/>
<sequence>MATNRSNISIYLLIVSIIITAYFFLVVIPYGNKYDFFSEGLDPKADKVPYYFLMTTPILIGYVVFVARSIKKVAYLCCLNYPLIIFNIYFFSFICLSAETGGAVLWLMIFTILIPLILIPISFIAGLIKDIKYLRRNDFYNQ</sequence>
<proteinExistence type="predicted"/>